<proteinExistence type="predicted"/>
<keyword evidence="2" id="KW-1185">Reference proteome</keyword>
<dbReference type="AlphaFoldDB" id="A0A9W9ZKD1"/>
<name>A0A9W9ZKD1_9CNID</name>
<dbReference type="EMBL" id="MU825902">
    <property type="protein sequence ID" value="KAJ7383287.1"/>
    <property type="molecule type" value="Genomic_DNA"/>
</dbReference>
<evidence type="ECO:0000313" key="2">
    <source>
        <dbReference type="Proteomes" id="UP001163046"/>
    </source>
</evidence>
<organism evidence="1 2">
    <name type="scientific">Desmophyllum pertusum</name>
    <dbReference type="NCBI Taxonomy" id="174260"/>
    <lineage>
        <taxon>Eukaryota</taxon>
        <taxon>Metazoa</taxon>
        <taxon>Cnidaria</taxon>
        <taxon>Anthozoa</taxon>
        <taxon>Hexacorallia</taxon>
        <taxon>Scleractinia</taxon>
        <taxon>Caryophylliina</taxon>
        <taxon>Caryophylliidae</taxon>
        <taxon>Desmophyllum</taxon>
    </lineage>
</organism>
<gene>
    <name evidence="1" type="ORF">OS493_029252</name>
</gene>
<comment type="caution">
    <text evidence="1">The sequence shown here is derived from an EMBL/GenBank/DDBJ whole genome shotgun (WGS) entry which is preliminary data.</text>
</comment>
<accession>A0A9W9ZKD1</accession>
<dbReference type="Proteomes" id="UP001163046">
    <property type="component" value="Unassembled WGS sequence"/>
</dbReference>
<evidence type="ECO:0000313" key="1">
    <source>
        <dbReference type="EMBL" id="KAJ7383287.1"/>
    </source>
</evidence>
<protein>
    <submittedName>
        <fullName evidence="1">Uncharacterized protein</fullName>
    </submittedName>
</protein>
<reference evidence="1" key="1">
    <citation type="submission" date="2023-01" db="EMBL/GenBank/DDBJ databases">
        <title>Genome assembly of the deep-sea coral Lophelia pertusa.</title>
        <authorList>
            <person name="Herrera S."/>
            <person name="Cordes E."/>
        </authorList>
    </citation>
    <scope>NUCLEOTIDE SEQUENCE</scope>
    <source>
        <strain evidence="1">USNM1676648</strain>
        <tissue evidence="1">Polyp</tissue>
    </source>
</reference>
<sequence length="86" mass="9700">MAFISTTDIPQLEQLLPPREEVLLPEEGEEVDLTKSTLTSKQGIAGMRVIVCLMTMKILAIQEEECSVNLNSFKTLSCIYTDLFYK</sequence>